<dbReference type="NCBIfam" id="TIGR00287">
    <property type="entry name" value="cas1"/>
    <property type="match status" value="1"/>
</dbReference>
<evidence type="ECO:0000256" key="1">
    <source>
        <dbReference type="ARBA" id="ARBA00022722"/>
    </source>
</evidence>
<protein>
    <recommendedName>
        <fullName evidence="10">CRISPR-associated endonuclease Cas1</fullName>
        <ecNumber evidence="10">3.1.-.-</ecNumber>
    </recommendedName>
</protein>
<dbReference type="PANTHER" id="PTHR34353:SF2">
    <property type="entry name" value="CRISPR-ASSOCIATED ENDONUCLEASE CAS1 1"/>
    <property type="match status" value="1"/>
</dbReference>
<sequence>MLSYKDFEEKQIVVITSDEFKNLKLKNDNIAIYQDEKLVNQASCYKIFYLFVIGDCTITTKLINKLLEFGISVYFLNHNLAPKFLIGNQLEGNFLLRQKQYNFDQELMLSQKIVNNKAENQLSLLKNIRNKDEKIKEGINKIKILIKNLNKTENQDSLRGYEGNISKIFFEIYFKNLNWYKRMPRTKVDPTNLLMDIGYTFLYNFIESNLNLYGFDIYKGFYHQMFFQRKSLVCDLVEPFRCIVDKQIVKMNNLNQINEKDFKFGKGEYWLPWKNRNYYVKLLLEPILENKEGIFKFCKSYYRAFVKDDLEELDFFSI</sequence>
<evidence type="ECO:0000256" key="5">
    <source>
        <dbReference type="ARBA" id="ARBA00022842"/>
    </source>
</evidence>
<feature type="binding site" evidence="10">
    <location>
        <position position="223"/>
    </location>
    <ligand>
        <name>Mn(2+)</name>
        <dbReference type="ChEBI" id="CHEBI:29035"/>
    </ligand>
</feature>
<dbReference type="Proteomes" id="UP000680365">
    <property type="component" value="Unassembled WGS sequence"/>
</dbReference>
<comment type="similarity">
    <text evidence="10">Belongs to the CRISPR-associated endonuclease Cas1 family.</text>
</comment>
<reference evidence="11 12" key="1">
    <citation type="journal article" date="2021" name="Nat. Commun.">
        <title>Reductive evolution and unique predatory mode in the CPR bacterium Vampirococcus lugosii.</title>
        <authorList>
            <person name="Moreira D."/>
            <person name="Zivanovic Y."/>
            <person name="Lopez-Archilla A.I."/>
            <person name="Iniesto M."/>
            <person name="Lopez-Garcia P."/>
        </authorList>
    </citation>
    <scope>NUCLEOTIDE SEQUENCE [LARGE SCALE GENOMIC DNA]</scope>
    <source>
        <strain evidence="11">Chiprana</strain>
    </source>
</reference>
<dbReference type="HAMAP" id="MF_01470">
    <property type="entry name" value="Cas1"/>
    <property type="match status" value="1"/>
</dbReference>
<gene>
    <name evidence="10" type="primary">cas1</name>
    <name evidence="11" type="ORF">VAMP_48n55</name>
</gene>
<keyword evidence="4 10" id="KW-0378">Hydrolase</keyword>
<dbReference type="InterPro" id="IPR042206">
    <property type="entry name" value="CRISPR-assoc_Cas1_C"/>
</dbReference>
<dbReference type="InterPro" id="IPR050646">
    <property type="entry name" value="Cas1"/>
</dbReference>
<dbReference type="InterPro" id="IPR042211">
    <property type="entry name" value="CRISPR-assoc_Cas1_N"/>
</dbReference>
<accession>A0ABS5QL77</accession>
<evidence type="ECO:0000256" key="7">
    <source>
        <dbReference type="ARBA" id="ARBA00023125"/>
    </source>
</evidence>
<comment type="subunit">
    <text evidence="9 10">Homodimer, forms a heterotetramer with a Cas2 homodimer.</text>
</comment>
<keyword evidence="1 10" id="KW-0540">Nuclease</keyword>
<evidence type="ECO:0000313" key="12">
    <source>
        <dbReference type="Proteomes" id="UP000680365"/>
    </source>
</evidence>
<dbReference type="EC" id="3.1.-.-" evidence="10"/>
<keyword evidence="6 10" id="KW-0051">Antiviral defense</keyword>
<dbReference type="Gene3D" id="3.100.10.20">
    <property type="entry name" value="CRISPR-associated endonuclease Cas1, N-terminal domain"/>
    <property type="match status" value="1"/>
</dbReference>
<feature type="binding site" evidence="10">
    <location>
        <position position="238"/>
    </location>
    <ligand>
        <name>Mn(2+)</name>
        <dbReference type="ChEBI" id="CHEBI:29035"/>
    </ligand>
</feature>
<keyword evidence="2 10" id="KW-0479">Metal-binding</keyword>
<organism evidence="11 12">
    <name type="scientific">Candidatus Vampirococcus lugosii</name>
    <dbReference type="NCBI Taxonomy" id="2789015"/>
    <lineage>
        <taxon>Bacteria</taxon>
        <taxon>Candidatus Absconditibacteriota</taxon>
        <taxon>Vampirococcus</taxon>
    </lineage>
</organism>
<evidence type="ECO:0000256" key="6">
    <source>
        <dbReference type="ARBA" id="ARBA00023118"/>
    </source>
</evidence>
<dbReference type="Pfam" id="PF01867">
    <property type="entry name" value="Cas_Cas1"/>
    <property type="match status" value="1"/>
</dbReference>
<keyword evidence="5 10" id="KW-0460">Magnesium</keyword>
<dbReference type="InterPro" id="IPR027617">
    <property type="entry name" value="Cas1_PREFRAN"/>
</dbReference>
<keyword evidence="8 10" id="KW-0464">Manganese</keyword>
<dbReference type="NCBIfam" id="TIGR04329">
    <property type="entry name" value="cas1_PREFRAN"/>
    <property type="match status" value="1"/>
</dbReference>
<dbReference type="Gene3D" id="1.20.120.920">
    <property type="entry name" value="CRISPR-associated endonuclease Cas1, C-terminal domain"/>
    <property type="match status" value="1"/>
</dbReference>
<keyword evidence="3 10" id="KW-0255">Endonuclease</keyword>
<keyword evidence="12" id="KW-1185">Reference proteome</keyword>
<dbReference type="InterPro" id="IPR002729">
    <property type="entry name" value="CRISPR-assoc_Cas1"/>
</dbReference>
<evidence type="ECO:0000256" key="4">
    <source>
        <dbReference type="ARBA" id="ARBA00022801"/>
    </source>
</evidence>
<comment type="caution">
    <text evidence="11">The sequence shown here is derived from an EMBL/GenBank/DDBJ whole genome shotgun (WGS) entry which is preliminary data.</text>
</comment>
<comment type="function">
    <text evidence="10">CRISPR (clustered regularly interspaced short palindromic repeat), is an adaptive immune system that provides protection against mobile genetic elements (viruses, transposable elements and conjugative plasmids). CRISPR clusters contain spacers, sequences complementary to antecedent mobile elements, and target invading nucleic acids. CRISPR clusters are transcribed and processed into CRISPR RNA (crRNA). Acts as a dsDNA endonuclease. Involved in the integration of spacer DNA into the CRISPR cassette.</text>
</comment>
<evidence type="ECO:0000256" key="9">
    <source>
        <dbReference type="ARBA" id="ARBA00038592"/>
    </source>
</evidence>
<evidence type="ECO:0000256" key="10">
    <source>
        <dbReference type="HAMAP-Rule" id="MF_01470"/>
    </source>
</evidence>
<evidence type="ECO:0000313" key="11">
    <source>
        <dbReference type="EMBL" id="MBS8121963.1"/>
    </source>
</evidence>
<feature type="binding site" evidence="10">
    <location>
        <position position="162"/>
    </location>
    <ligand>
        <name>Mn(2+)</name>
        <dbReference type="ChEBI" id="CHEBI:29035"/>
    </ligand>
</feature>
<dbReference type="CDD" id="cd09634">
    <property type="entry name" value="Cas1_I-II-III"/>
    <property type="match status" value="1"/>
</dbReference>
<evidence type="ECO:0000256" key="8">
    <source>
        <dbReference type="ARBA" id="ARBA00023211"/>
    </source>
</evidence>
<dbReference type="GO" id="GO:0004519">
    <property type="term" value="F:endonuclease activity"/>
    <property type="evidence" value="ECO:0007669"/>
    <property type="project" value="UniProtKB-KW"/>
</dbReference>
<keyword evidence="7 10" id="KW-0238">DNA-binding</keyword>
<name>A0ABS5QL77_9BACT</name>
<proteinExistence type="inferred from homology"/>
<dbReference type="EMBL" id="JAEDAM010000026">
    <property type="protein sequence ID" value="MBS8121963.1"/>
    <property type="molecule type" value="Genomic_DNA"/>
</dbReference>
<evidence type="ECO:0000256" key="3">
    <source>
        <dbReference type="ARBA" id="ARBA00022759"/>
    </source>
</evidence>
<evidence type="ECO:0000256" key="2">
    <source>
        <dbReference type="ARBA" id="ARBA00022723"/>
    </source>
</evidence>
<dbReference type="PANTHER" id="PTHR34353">
    <property type="entry name" value="CRISPR-ASSOCIATED ENDONUCLEASE CAS1 1"/>
    <property type="match status" value="1"/>
</dbReference>
<dbReference type="RefSeq" id="WP_213348970.1">
    <property type="nucleotide sequence ID" value="NZ_JAEDAM010000026.1"/>
</dbReference>
<comment type="cofactor">
    <cofactor evidence="10">
        <name>Mg(2+)</name>
        <dbReference type="ChEBI" id="CHEBI:18420"/>
    </cofactor>
    <cofactor evidence="10">
        <name>Mn(2+)</name>
        <dbReference type="ChEBI" id="CHEBI:29035"/>
    </cofactor>
</comment>